<evidence type="ECO:0000313" key="1">
    <source>
        <dbReference type="EMBL" id="APA96732.1"/>
    </source>
</evidence>
<dbReference type="RefSeq" id="WP_071343796.1">
    <property type="nucleotide sequence ID" value="NZ_CP017839.1"/>
</dbReference>
<dbReference type="EMBL" id="CP017839">
    <property type="protein sequence ID" value="APA96732.1"/>
    <property type="molecule type" value="Genomic_DNA"/>
</dbReference>
<sequence length="345" mass="36901">MLLLKAAHHADPDETLVWHAEIRARSGLLTAQQLATVLFQARSTAWDGVRREGLRTAMRLKSRIADLMNQHASLQGIETARFSVPPNKNDDGLFEAYAHIMDANRTVIGPGTAPSKAGARDRVRLMALSHFARIAPPDAQGHAQDPDWLVVTEEQTPLDVVNVALKHGVLTNLSWTPGLEGTSKLCLVTCRWCGIEISARGRHTVWDSAQQEAAAAVIAIINSRVAAYRSIPAQPAIIEELPPSPTSEGLHDSLEGGGVDEDVDPIEWNETESAAAPIDTASESETIVAGRLSAVRPKAVPASADAEQVAAVVDLGCDLIFDTAVDPVESGLLCVVADFAELSSR</sequence>
<protein>
    <submittedName>
        <fullName evidence="1">Uncharacterized protein</fullName>
    </submittedName>
</protein>
<dbReference type="KEGG" id="nsr:NS506_02670"/>
<reference evidence="1 2" key="1">
    <citation type="submission" date="2016-10" db="EMBL/GenBank/DDBJ databases">
        <title>Genome sequence of Nocardia seriolae strain EM150506, isolated from Anguila japonica.</title>
        <authorList>
            <person name="Han H.-J."/>
        </authorList>
    </citation>
    <scope>NUCLEOTIDE SEQUENCE [LARGE SCALE GENOMIC DNA]</scope>
    <source>
        <strain evidence="1 2">EM150506</strain>
    </source>
</reference>
<organism evidence="1 2">
    <name type="scientific">Nocardia seriolae</name>
    <dbReference type="NCBI Taxonomy" id="37332"/>
    <lineage>
        <taxon>Bacteria</taxon>
        <taxon>Bacillati</taxon>
        <taxon>Actinomycetota</taxon>
        <taxon>Actinomycetes</taxon>
        <taxon>Mycobacteriales</taxon>
        <taxon>Nocardiaceae</taxon>
        <taxon>Nocardia</taxon>
    </lineage>
</organism>
<dbReference type="Proteomes" id="UP000180166">
    <property type="component" value="Chromosome"/>
</dbReference>
<dbReference type="AlphaFoldDB" id="A0ABC8ARZ1"/>
<accession>A0ABC8ARZ1</accession>
<name>A0ABC8ARZ1_9NOCA</name>
<proteinExistence type="predicted"/>
<evidence type="ECO:0000313" key="2">
    <source>
        <dbReference type="Proteomes" id="UP000180166"/>
    </source>
</evidence>
<gene>
    <name evidence="1" type="ORF">NS506_02670</name>
</gene>